<organism evidence="2">
    <name type="scientific">Streptomyces sp. SID12501</name>
    <dbReference type="NCBI Taxonomy" id="2706042"/>
    <lineage>
        <taxon>Bacteria</taxon>
        <taxon>Bacillati</taxon>
        <taxon>Actinomycetota</taxon>
        <taxon>Actinomycetes</taxon>
        <taxon>Kitasatosporales</taxon>
        <taxon>Streptomycetaceae</taxon>
        <taxon>Streptomyces</taxon>
    </lineage>
</organism>
<evidence type="ECO:0000256" key="1">
    <source>
        <dbReference type="SAM" id="SignalP"/>
    </source>
</evidence>
<evidence type="ECO:0000313" key="2">
    <source>
        <dbReference type="EMBL" id="NEC91068.1"/>
    </source>
</evidence>
<name>A0A6B3C377_9ACTN</name>
<keyword evidence="1" id="KW-0732">Signal</keyword>
<dbReference type="InterPro" id="IPR043504">
    <property type="entry name" value="Peptidase_S1_PA_chymotrypsin"/>
</dbReference>
<dbReference type="EMBL" id="JAAGLU010000038">
    <property type="protein sequence ID" value="NEC91068.1"/>
    <property type="molecule type" value="Genomic_DNA"/>
</dbReference>
<evidence type="ECO:0008006" key="3">
    <source>
        <dbReference type="Google" id="ProtNLM"/>
    </source>
</evidence>
<accession>A0A6B3C377</accession>
<sequence length="442" mass="47316">MRRTQKIVRTVWAAALALGALGTGAGGVHAVGTDTATVRPPVAVNQAAWASSTDRQNAVIEYWTSEDMALWNANNTDYGVDGPNYSNLDEGRIWSRAGAVHQTVGRLYYRQTLAWPSTTRPSRPEDAIGAVDSTQWLHVDSAGAYVPADTTAQHIFKDSTTVTAVADGTTTTVRTVAYPTECSANAVDSANGSTILSAGHCVSNPLAVVALGSLTGTIQKGSVSATDDAWMFIPGYDGTKVGLAQAPYGLWPATTAHTTAQWNDFTTLNPNTVNLSNFNYDVSALTVADPTRPGVRLTDVVGSQHVAFNQPYNQTMFAFGYPNAGSWDTVSTPVPAPGQTPGTTREIPRYRHDGRSLVECNGNTWKDFILKTDYEMTCNMTGGSSGGPWFQDFDPATGTGTQVGVNSTKYPNFVEGEGVWVIAPHFEDNDQLLYNTVQNLTP</sequence>
<dbReference type="InterPro" id="IPR009003">
    <property type="entry name" value="Peptidase_S1_PA"/>
</dbReference>
<proteinExistence type="predicted"/>
<feature type="signal peptide" evidence="1">
    <location>
        <begin position="1"/>
        <end position="30"/>
    </location>
</feature>
<dbReference type="GO" id="GO:0004252">
    <property type="term" value="F:serine-type endopeptidase activity"/>
    <property type="evidence" value="ECO:0007669"/>
    <property type="project" value="InterPro"/>
</dbReference>
<dbReference type="SUPFAM" id="SSF50494">
    <property type="entry name" value="Trypsin-like serine proteases"/>
    <property type="match status" value="1"/>
</dbReference>
<dbReference type="GO" id="GO:0006508">
    <property type="term" value="P:proteolysis"/>
    <property type="evidence" value="ECO:0007669"/>
    <property type="project" value="InterPro"/>
</dbReference>
<dbReference type="Gene3D" id="2.40.10.10">
    <property type="entry name" value="Trypsin-like serine proteases"/>
    <property type="match status" value="2"/>
</dbReference>
<dbReference type="PROSITE" id="PS00134">
    <property type="entry name" value="TRYPSIN_HIS"/>
    <property type="match status" value="1"/>
</dbReference>
<gene>
    <name evidence="2" type="ORF">G3I71_35905</name>
</gene>
<reference evidence="2" key="1">
    <citation type="submission" date="2020-01" db="EMBL/GenBank/DDBJ databases">
        <title>Insect and environment-associated Actinomycetes.</title>
        <authorList>
            <person name="Currrie C."/>
            <person name="Chevrette M."/>
            <person name="Carlson C."/>
            <person name="Stubbendieck R."/>
            <person name="Wendt-Pienkowski E."/>
        </authorList>
    </citation>
    <scope>NUCLEOTIDE SEQUENCE</scope>
    <source>
        <strain evidence="2">SID12501</strain>
    </source>
</reference>
<comment type="caution">
    <text evidence="2">The sequence shown here is derived from an EMBL/GenBank/DDBJ whole genome shotgun (WGS) entry which is preliminary data.</text>
</comment>
<protein>
    <recommendedName>
        <fullName evidence="3">Peptidase</fullName>
    </recommendedName>
</protein>
<dbReference type="InterPro" id="IPR018114">
    <property type="entry name" value="TRYPSIN_HIS"/>
</dbReference>
<feature type="chain" id="PRO_5025350406" description="Peptidase" evidence="1">
    <location>
        <begin position="31"/>
        <end position="442"/>
    </location>
</feature>
<dbReference type="RefSeq" id="WP_164321487.1">
    <property type="nucleotide sequence ID" value="NZ_JAAGLU010000038.1"/>
</dbReference>
<dbReference type="AlphaFoldDB" id="A0A6B3C377"/>